<comment type="caution">
    <text evidence="1">The sequence shown here is derived from an EMBL/GenBank/DDBJ whole genome shotgun (WGS) entry which is preliminary data.</text>
</comment>
<dbReference type="EMBL" id="JANTQA010000059">
    <property type="protein sequence ID" value="KAJ3428411.1"/>
    <property type="molecule type" value="Genomic_DNA"/>
</dbReference>
<dbReference type="AlphaFoldDB" id="A0AAV7YII6"/>
<gene>
    <name evidence="1" type="ORF">M0812_25205</name>
</gene>
<dbReference type="Proteomes" id="UP001146793">
    <property type="component" value="Unassembled WGS sequence"/>
</dbReference>
<reference evidence="1" key="1">
    <citation type="submission" date="2022-08" db="EMBL/GenBank/DDBJ databases">
        <title>Novel sulphate-reducing endosymbionts in the free-living metamonad Anaeramoeba.</title>
        <authorList>
            <person name="Jerlstrom-Hultqvist J."/>
            <person name="Cepicka I."/>
            <person name="Gallot-Lavallee L."/>
            <person name="Salas-Leiva D."/>
            <person name="Curtis B.A."/>
            <person name="Zahonova K."/>
            <person name="Pipaliya S."/>
            <person name="Dacks J."/>
            <person name="Roger A.J."/>
        </authorList>
    </citation>
    <scope>NUCLEOTIDE SEQUENCE</scope>
    <source>
        <strain evidence="1">Busselton2</strain>
    </source>
</reference>
<evidence type="ECO:0000313" key="2">
    <source>
        <dbReference type="Proteomes" id="UP001146793"/>
    </source>
</evidence>
<name>A0AAV7YII6_9EUKA</name>
<proteinExistence type="predicted"/>
<organism evidence="1 2">
    <name type="scientific">Anaeramoeba flamelloides</name>
    <dbReference type="NCBI Taxonomy" id="1746091"/>
    <lineage>
        <taxon>Eukaryota</taxon>
        <taxon>Metamonada</taxon>
        <taxon>Anaeramoebidae</taxon>
        <taxon>Anaeramoeba</taxon>
    </lineage>
</organism>
<accession>A0AAV7YII6</accession>
<sequence length="142" mass="16283">MPYNPSPFERDVSPDWRRSPILFLFQKILKGCRPGRRHDWVSEDLALAFKAITRCVCPASHFSWLKGALTVFIGREPLFDRVIQGTWPRCHGSPIKVTLWKTQDLKEKSLSERSLGGSINASLKLKGIDGRAHNKWSLWLLI</sequence>
<protein>
    <submittedName>
        <fullName evidence="1">Uncharacterized protein</fullName>
    </submittedName>
</protein>
<evidence type="ECO:0000313" key="1">
    <source>
        <dbReference type="EMBL" id="KAJ3428411.1"/>
    </source>
</evidence>